<reference evidence="4" key="1">
    <citation type="submission" date="2018-11" db="EMBL/GenBank/DDBJ databases">
        <authorList>
            <consortium name="Pathogen Informatics"/>
        </authorList>
    </citation>
    <scope>NUCLEOTIDE SEQUENCE</scope>
</reference>
<dbReference type="AlphaFoldDB" id="A0A448WQ27"/>
<dbReference type="GO" id="GO:0004222">
    <property type="term" value="F:metalloendopeptidase activity"/>
    <property type="evidence" value="ECO:0007669"/>
    <property type="project" value="InterPro"/>
</dbReference>
<feature type="compositionally biased region" description="Basic residues" evidence="2">
    <location>
        <begin position="211"/>
        <end position="220"/>
    </location>
</feature>
<evidence type="ECO:0000256" key="2">
    <source>
        <dbReference type="SAM" id="MobiDB-lite"/>
    </source>
</evidence>
<evidence type="ECO:0000313" key="5">
    <source>
        <dbReference type="Proteomes" id="UP000784294"/>
    </source>
</evidence>
<dbReference type="EMBL" id="CAAALY010032066">
    <property type="protein sequence ID" value="VEL17311.1"/>
    <property type="molecule type" value="Genomic_DNA"/>
</dbReference>
<dbReference type="InterPro" id="IPR001506">
    <property type="entry name" value="Peptidase_M12A"/>
</dbReference>
<evidence type="ECO:0000259" key="3">
    <source>
        <dbReference type="PROSITE" id="PS51864"/>
    </source>
</evidence>
<gene>
    <name evidence="4" type="ORF">PXEA_LOCUS10751</name>
</gene>
<dbReference type="OrthoDB" id="10665546at2759"/>
<comment type="caution">
    <text evidence="4">The sequence shown here is derived from an EMBL/GenBank/DDBJ whole genome shotgun (WGS) entry which is preliminary data.</text>
</comment>
<feature type="region of interest" description="Disordered" evidence="2">
    <location>
        <begin position="266"/>
        <end position="287"/>
    </location>
</feature>
<comment type="caution">
    <text evidence="1">Lacks conserved residue(s) required for the propagation of feature annotation.</text>
</comment>
<dbReference type="PROSITE" id="PS51864">
    <property type="entry name" value="ASTACIN"/>
    <property type="match status" value="1"/>
</dbReference>
<keyword evidence="5" id="KW-1185">Reference proteome</keyword>
<feature type="region of interest" description="Disordered" evidence="2">
    <location>
        <begin position="209"/>
        <end position="245"/>
    </location>
</feature>
<proteinExistence type="predicted"/>
<feature type="domain" description="Peptidase M12A" evidence="3">
    <location>
        <begin position="282"/>
        <end position="316"/>
    </location>
</feature>
<sequence length="316" mass="36281">MNNADEVLQLGKMWLSYYEHLGLSRAEAEWFLRYRLPQLYPYYHYYSYFFHDAVDGQQYRLSTRTVSTLDNSSLPQPLGSPAETGRSKRRLVEDCLRLGRRVEARLLRKIRRMDNLSSLDRKDRPEIAKTANESSSTRSPIRRLWRRLVRRRQRCLRQAGLLSNFSLSLNTARRAARLASSSASGQSRPFSRAEVANYASTFGQPSEPHKVVLKRRKRPHFSQPSATPERAPAVARTADSTSPVAPTSFQQTMALIHQPEDHFMSVPDQDGLVKPRRKQKRAATSYRSRTWPGGVIPYVIQSNFSSETREKSAIPI</sequence>
<organism evidence="4 5">
    <name type="scientific">Protopolystoma xenopodis</name>
    <dbReference type="NCBI Taxonomy" id="117903"/>
    <lineage>
        <taxon>Eukaryota</taxon>
        <taxon>Metazoa</taxon>
        <taxon>Spiralia</taxon>
        <taxon>Lophotrochozoa</taxon>
        <taxon>Platyhelminthes</taxon>
        <taxon>Monogenea</taxon>
        <taxon>Polyopisthocotylea</taxon>
        <taxon>Polystomatidea</taxon>
        <taxon>Polystomatidae</taxon>
        <taxon>Protopolystoma</taxon>
    </lineage>
</organism>
<evidence type="ECO:0000313" key="4">
    <source>
        <dbReference type="EMBL" id="VEL17311.1"/>
    </source>
</evidence>
<dbReference type="Proteomes" id="UP000784294">
    <property type="component" value="Unassembled WGS sequence"/>
</dbReference>
<dbReference type="GO" id="GO:0006508">
    <property type="term" value="P:proteolysis"/>
    <property type="evidence" value="ECO:0007669"/>
    <property type="project" value="InterPro"/>
</dbReference>
<accession>A0A448WQ27</accession>
<name>A0A448WQ27_9PLAT</name>
<evidence type="ECO:0000256" key="1">
    <source>
        <dbReference type="PROSITE-ProRule" id="PRU01211"/>
    </source>
</evidence>
<protein>
    <recommendedName>
        <fullName evidence="3">Peptidase M12A domain-containing protein</fullName>
    </recommendedName>
</protein>